<feature type="binding site" evidence="15">
    <location>
        <begin position="21"/>
        <end position="25"/>
    </location>
    <ligand>
        <name>ADP</name>
        <dbReference type="ChEBI" id="CHEBI:456216"/>
        <note>allosteric activator; ligand shared between dimeric partners</note>
    </ligand>
</feature>
<evidence type="ECO:0000259" key="16">
    <source>
        <dbReference type="Pfam" id="PF00365"/>
    </source>
</evidence>
<feature type="binding site" evidence="15">
    <location>
        <begin position="102"/>
        <end position="105"/>
    </location>
    <ligand>
        <name>ATP</name>
        <dbReference type="ChEBI" id="CHEBI:30616"/>
    </ligand>
</feature>
<evidence type="ECO:0000313" key="18">
    <source>
        <dbReference type="Proteomes" id="UP001238973"/>
    </source>
</evidence>
<dbReference type="GO" id="GO:0030388">
    <property type="term" value="P:fructose 1,6-bisphosphate metabolic process"/>
    <property type="evidence" value="ECO:0007669"/>
    <property type="project" value="TreeGrafter"/>
</dbReference>
<name>A0AAJ1VA43_9BACI</name>
<comment type="activity regulation">
    <text evidence="15">Allosterically activated by ADP and other diphosphonucleosides, and allosterically inhibited by phosphoenolpyruvate.</text>
</comment>
<comment type="caution">
    <text evidence="17">The sequence shown here is derived from an EMBL/GenBank/DDBJ whole genome shotgun (WGS) entry which is preliminary data.</text>
</comment>
<evidence type="ECO:0000256" key="11">
    <source>
        <dbReference type="ARBA" id="ARBA00022840"/>
    </source>
</evidence>
<dbReference type="PANTHER" id="PTHR13697">
    <property type="entry name" value="PHOSPHOFRUCTOKINASE"/>
    <property type="match status" value="1"/>
</dbReference>
<comment type="subunit">
    <text evidence="15">Homotetramer.</text>
</comment>
<evidence type="ECO:0000256" key="15">
    <source>
        <dbReference type="HAMAP-Rule" id="MF_00339"/>
    </source>
</evidence>
<evidence type="ECO:0000256" key="10">
    <source>
        <dbReference type="ARBA" id="ARBA00022777"/>
    </source>
</evidence>
<comment type="function">
    <text evidence="2 15">Catalyzes the phosphorylation of D-fructose 6-phosphate to fructose 1,6-bisphosphate by ATP, the first committing step of glycolysis.</text>
</comment>
<dbReference type="InterPro" id="IPR012828">
    <property type="entry name" value="PFKA_ATP_prok"/>
</dbReference>
<dbReference type="GO" id="GO:0070095">
    <property type="term" value="F:fructose-6-phosphate binding"/>
    <property type="evidence" value="ECO:0007669"/>
    <property type="project" value="TreeGrafter"/>
</dbReference>
<dbReference type="NCBIfam" id="TIGR02482">
    <property type="entry name" value="PFKA_ATP"/>
    <property type="match status" value="1"/>
</dbReference>
<feature type="binding site" description="in other chain" evidence="15">
    <location>
        <begin position="125"/>
        <end position="127"/>
    </location>
    <ligand>
        <name>substrate</name>
        <note>ligand shared between dimeric partners</note>
    </ligand>
</feature>
<dbReference type="InterPro" id="IPR012003">
    <property type="entry name" value="ATP_PFK_prok-type"/>
</dbReference>
<keyword evidence="7 15" id="KW-0808">Transferase</keyword>
<feature type="binding site" evidence="15">
    <location>
        <begin position="72"/>
        <end position="73"/>
    </location>
    <ligand>
        <name>ATP</name>
        <dbReference type="ChEBI" id="CHEBI:30616"/>
    </ligand>
</feature>
<evidence type="ECO:0000313" key="17">
    <source>
        <dbReference type="EMBL" id="MDM5281785.1"/>
    </source>
</evidence>
<keyword evidence="11 15" id="KW-0067">ATP-binding</keyword>
<keyword evidence="13 15" id="KW-0324">Glycolysis</keyword>
<evidence type="ECO:0000256" key="3">
    <source>
        <dbReference type="ARBA" id="ARBA00004496"/>
    </source>
</evidence>
<feature type="binding site" description="in other chain" evidence="15">
    <location>
        <position position="222"/>
    </location>
    <ligand>
        <name>substrate</name>
        <note>ligand shared between dimeric partners</note>
    </ligand>
</feature>
<feature type="binding site" evidence="15">
    <location>
        <position position="11"/>
    </location>
    <ligand>
        <name>ATP</name>
        <dbReference type="ChEBI" id="CHEBI:30616"/>
    </ligand>
</feature>
<dbReference type="GO" id="GO:0048029">
    <property type="term" value="F:monosaccharide binding"/>
    <property type="evidence" value="ECO:0007669"/>
    <property type="project" value="TreeGrafter"/>
</dbReference>
<feature type="binding site" description="in other chain" evidence="15">
    <location>
        <begin position="254"/>
        <end position="257"/>
    </location>
    <ligand>
        <name>substrate</name>
        <note>ligand shared between dimeric partners</note>
    </ligand>
</feature>
<feature type="binding site" description="in other chain" evidence="15">
    <location>
        <position position="154"/>
    </location>
    <ligand>
        <name>ADP</name>
        <dbReference type="ChEBI" id="CHEBI:456216"/>
        <note>allosteric activator; ligand shared between dimeric partners</note>
    </ligand>
</feature>
<feature type="active site" description="Proton acceptor" evidence="15">
    <location>
        <position position="127"/>
    </location>
</feature>
<dbReference type="PIRSF" id="PIRSF000532">
    <property type="entry name" value="ATP_PFK_prok"/>
    <property type="match status" value="1"/>
</dbReference>
<dbReference type="Proteomes" id="UP001238973">
    <property type="component" value="Unassembled WGS sequence"/>
</dbReference>
<comment type="similarity">
    <text evidence="15">Belongs to the phosphofructokinase type A (PFKA) family. ATP-dependent PFK group I subfamily. Prokaryotic clade 'B1' sub-subfamily.</text>
</comment>
<protein>
    <recommendedName>
        <fullName evidence="15">ATP-dependent 6-phosphofructokinase</fullName>
        <shortName evidence="15">ATP-PFK</shortName>
        <shortName evidence="15">Phosphofructokinase</shortName>
        <ecNumber evidence="15">2.7.1.11</ecNumber>
    </recommendedName>
    <alternativeName>
        <fullName evidence="15">Phosphohexokinase</fullName>
    </alternativeName>
</protein>
<comment type="cofactor">
    <cofactor evidence="1 15">
        <name>Mg(2+)</name>
        <dbReference type="ChEBI" id="CHEBI:18420"/>
    </cofactor>
</comment>
<dbReference type="InterPro" id="IPR022953">
    <property type="entry name" value="ATP_PFK"/>
</dbReference>
<dbReference type="Gene3D" id="3.40.50.460">
    <property type="entry name" value="Phosphofructokinase domain"/>
    <property type="match status" value="1"/>
</dbReference>
<keyword evidence="6 15" id="KW-0021">Allosteric enzyme</keyword>
<evidence type="ECO:0000256" key="9">
    <source>
        <dbReference type="ARBA" id="ARBA00022741"/>
    </source>
</evidence>
<sequence>MNKIAVLTSGGDAPGMNTAIRAVVRRGIFKGLDVFGVKNGYKGLMDGDFVSMNLGSVRDIIHRGGTILQSTRCPEFKKAEGQQQALAQLKKEGIGGLIVIGGNGSFEGARKLTAEGFPTIGIPGTIDNDIAGTEYTIGFDTAVNTAVEAIDKIRDTAASHERTYVIEVMGRDAGDIALWAGMCAGAESIIIPEADHDVEDVIDRIKQGYQRGKTHSIIVVAEGAFNGSVGKGIEIGRVIREKTGFETKVTILGHLQRGGSPSAYDRMMSSQMGAKAVDLLVEGEKGVMVGLKNGKLIHSSFGEAAKDKHTIDLSIYHLARSLSI</sequence>
<feature type="binding site" description="in other chain" evidence="15">
    <location>
        <position position="211"/>
    </location>
    <ligand>
        <name>ADP</name>
        <dbReference type="ChEBI" id="CHEBI:456216"/>
        <note>allosteric activator; ligand shared between dimeric partners</note>
    </ligand>
</feature>
<dbReference type="InterPro" id="IPR000023">
    <property type="entry name" value="Phosphofructokinase_dom"/>
</dbReference>
<feature type="binding site" description="in other chain" evidence="15">
    <location>
        <begin position="213"/>
        <end position="215"/>
    </location>
    <ligand>
        <name>ADP</name>
        <dbReference type="ChEBI" id="CHEBI:456216"/>
        <note>allosteric activator; ligand shared between dimeric partners</note>
    </ligand>
</feature>
<feature type="domain" description="Phosphofructokinase" evidence="16">
    <location>
        <begin position="3"/>
        <end position="280"/>
    </location>
</feature>
<evidence type="ECO:0000256" key="6">
    <source>
        <dbReference type="ARBA" id="ARBA00022533"/>
    </source>
</evidence>
<evidence type="ECO:0000256" key="1">
    <source>
        <dbReference type="ARBA" id="ARBA00001946"/>
    </source>
</evidence>
<dbReference type="FunFam" id="3.40.50.460:FF:000002">
    <property type="entry name" value="ATP-dependent 6-phosphofructokinase"/>
    <property type="match status" value="1"/>
</dbReference>
<dbReference type="GO" id="GO:0016208">
    <property type="term" value="F:AMP binding"/>
    <property type="evidence" value="ECO:0007669"/>
    <property type="project" value="TreeGrafter"/>
</dbReference>
<gene>
    <name evidence="15 17" type="primary">pfkA</name>
    <name evidence="17" type="ORF">QUF85_00090</name>
</gene>
<feature type="binding site" description="in other chain" evidence="15">
    <location>
        <begin position="185"/>
        <end position="187"/>
    </location>
    <ligand>
        <name>ADP</name>
        <dbReference type="ChEBI" id="CHEBI:456216"/>
        <note>allosteric activator; ligand shared between dimeric partners</note>
    </ligand>
</feature>
<comment type="catalytic activity">
    <reaction evidence="14 15">
        <text>beta-D-fructose 6-phosphate + ATP = beta-D-fructose 1,6-bisphosphate + ADP + H(+)</text>
        <dbReference type="Rhea" id="RHEA:16109"/>
        <dbReference type="ChEBI" id="CHEBI:15378"/>
        <dbReference type="ChEBI" id="CHEBI:30616"/>
        <dbReference type="ChEBI" id="CHEBI:32966"/>
        <dbReference type="ChEBI" id="CHEBI:57634"/>
        <dbReference type="ChEBI" id="CHEBI:456216"/>
        <dbReference type="EC" id="2.7.1.11"/>
    </reaction>
</comment>
<evidence type="ECO:0000256" key="12">
    <source>
        <dbReference type="ARBA" id="ARBA00022842"/>
    </source>
</evidence>
<dbReference type="GO" id="GO:0061621">
    <property type="term" value="P:canonical glycolysis"/>
    <property type="evidence" value="ECO:0007669"/>
    <property type="project" value="TreeGrafter"/>
</dbReference>
<evidence type="ECO:0000256" key="8">
    <source>
        <dbReference type="ARBA" id="ARBA00022723"/>
    </source>
</evidence>
<dbReference type="InterPro" id="IPR015912">
    <property type="entry name" value="Phosphofructokinase_CS"/>
</dbReference>
<keyword evidence="5 15" id="KW-0963">Cytoplasm</keyword>
<evidence type="ECO:0000256" key="5">
    <source>
        <dbReference type="ARBA" id="ARBA00022490"/>
    </source>
</evidence>
<comment type="caution">
    <text evidence="15">Lacks conserved residue(s) required for the propagation of feature annotation.</text>
</comment>
<evidence type="ECO:0000256" key="13">
    <source>
        <dbReference type="ARBA" id="ARBA00023152"/>
    </source>
</evidence>
<dbReference type="PRINTS" id="PR00476">
    <property type="entry name" value="PHFRCTKINASE"/>
</dbReference>
<organism evidence="17 18">
    <name type="scientific">Peribacillus frigoritolerans</name>
    <dbReference type="NCBI Taxonomy" id="450367"/>
    <lineage>
        <taxon>Bacteria</taxon>
        <taxon>Bacillati</taxon>
        <taxon>Bacillota</taxon>
        <taxon>Bacilli</taxon>
        <taxon>Bacillales</taxon>
        <taxon>Bacillaceae</taxon>
        <taxon>Peribacillus</taxon>
    </lineage>
</organism>
<dbReference type="AlphaFoldDB" id="A0AAJ1VA43"/>
<dbReference type="GO" id="GO:0042802">
    <property type="term" value="F:identical protein binding"/>
    <property type="evidence" value="ECO:0007669"/>
    <property type="project" value="TreeGrafter"/>
</dbReference>
<keyword evidence="8 15" id="KW-0479">Metal-binding</keyword>
<dbReference type="EC" id="2.7.1.11" evidence="15"/>
<keyword evidence="12 15" id="KW-0460">Magnesium</keyword>
<dbReference type="Pfam" id="PF00365">
    <property type="entry name" value="PFK"/>
    <property type="match status" value="1"/>
</dbReference>
<reference evidence="17" key="1">
    <citation type="submission" date="2023-06" db="EMBL/GenBank/DDBJ databases">
        <title>Comparative genomics of Bacillaceae isolates and their secondary metabolite potential.</title>
        <authorList>
            <person name="Song L."/>
            <person name="Nielsen L.J."/>
            <person name="Mohite O."/>
            <person name="Xu X."/>
            <person name="Weber T."/>
            <person name="Kovacs A.T."/>
        </authorList>
    </citation>
    <scope>NUCLEOTIDE SEQUENCE</scope>
    <source>
        <strain evidence="17">G1S1</strain>
    </source>
</reference>
<feature type="binding site" description="in other chain" evidence="15">
    <location>
        <begin position="169"/>
        <end position="171"/>
    </location>
    <ligand>
        <name>substrate</name>
        <note>ligand shared between dimeric partners</note>
    </ligand>
</feature>
<dbReference type="GO" id="GO:0005524">
    <property type="term" value="F:ATP binding"/>
    <property type="evidence" value="ECO:0007669"/>
    <property type="project" value="UniProtKB-UniRule"/>
</dbReference>
<proteinExistence type="inferred from homology"/>
<evidence type="ECO:0000256" key="14">
    <source>
        <dbReference type="ARBA" id="ARBA00048070"/>
    </source>
</evidence>
<dbReference type="FunFam" id="3.40.50.450:FF:000001">
    <property type="entry name" value="ATP-dependent 6-phosphofructokinase"/>
    <property type="match status" value="1"/>
</dbReference>
<dbReference type="Gene3D" id="3.40.50.450">
    <property type="match status" value="1"/>
</dbReference>
<dbReference type="EMBL" id="JAUCFI010000001">
    <property type="protein sequence ID" value="MDM5281785.1"/>
    <property type="molecule type" value="Genomic_DNA"/>
</dbReference>
<keyword evidence="10 15" id="KW-0418">Kinase</keyword>
<dbReference type="NCBIfam" id="NF002872">
    <property type="entry name" value="PRK03202.1"/>
    <property type="match status" value="1"/>
</dbReference>
<dbReference type="GO" id="GO:0005945">
    <property type="term" value="C:6-phosphofructokinase complex"/>
    <property type="evidence" value="ECO:0007669"/>
    <property type="project" value="TreeGrafter"/>
</dbReference>
<dbReference type="GO" id="GO:0006002">
    <property type="term" value="P:fructose 6-phosphate metabolic process"/>
    <property type="evidence" value="ECO:0007669"/>
    <property type="project" value="UniProtKB-UniRule"/>
</dbReference>
<dbReference type="SUPFAM" id="SSF53784">
    <property type="entry name" value="Phosphofructokinase"/>
    <property type="match status" value="1"/>
</dbReference>
<dbReference type="PANTHER" id="PTHR13697:SF4">
    <property type="entry name" value="ATP-DEPENDENT 6-PHOSPHOFRUCTOKINASE"/>
    <property type="match status" value="1"/>
</dbReference>
<evidence type="ECO:0000256" key="7">
    <source>
        <dbReference type="ARBA" id="ARBA00022679"/>
    </source>
</evidence>
<dbReference type="InterPro" id="IPR035966">
    <property type="entry name" value="PKF_sf"/>
</dbReference>
<feature type="binding site" evidence="15">
    <location>
        <position position="162"/>
    </location>
    <ligand>
        <name>substrate</name>
        <note>ligand shared between dimeric partners</note>
    </ligand>
</feature>
<dbReference type="GO" id="GO:0003872">
    <property type="term" value="F:6-phosphofructokinase activity"/>
    <property type="evidence" value="ECO:0007669"/>
    <property type="project" value="UniProtKB-UniRule"/>
</dbReference>
<feature type="binding site" evidence="15">
    <location>
        <position position="248"/>
    </location>
    <ligand>
        <name>substrate</name>
        <note>ligand shared between dimeric partners</note>
    </ligand>
</feature>
<dbReference type="RefSeq" id="WP_202186460.1">
    <property type="nucleotide sequence ID" value="NZ_CAXUPZ020000013.1"/>
</dbReference>
<comment type="subcellular location">
    <subcellularLocation>
        <location evidence="3 15">Cytoplasm</location>
    </subcellularLocation>
</comment>
<dbReference type="GO" id="GO:0046872">
    <property type="term" value="F:metal ion binding"/>
    <property type="evidence" value="ECO:0007669"/>
    <property type="project" value="UniProtKB-KW"/>
</dbReference>
<evidence type="ECO:0000256" key="2">
    <source>
        <dbReference type="ARBA" id="ARBA00002659"/>
    </source>
</evidence>
<feature type="binding site" evidence="15">
    <location>
        <position position="103"/>
    </location>
    <ligand>
        <name>Mg(2+)</name>
        <dbReference type="ChEBI" id="CHEBI:18420"/>
        <note>catalytic</note>
    </ligand>
</feature>
<dbReference type="HAMAP" id="MF_00339">
    <property type="entry name" value="Phosphofructokinase_I_B1"/>
    <property type="match status" value="1"/>
</dbReference>
<evidence type="ECO:0000256" key="4">
    <source>
        <dbReference type="ARBA" id="ARBA00004679"/>
    </source>
</evidence>
<accession>A0AAJ1VA43</accession>
<comment type="pathway">
    <text evidence="4 15">Carbohydrate degradation; glycolysis; D-glyceraldehyde 3-phosphate and glycerone phosphate from D-glucose: step 3/4.</text>
</comment>
<dbReference type="PROSITE" id="PS00433">
    <property type="entry name" value="PHOSPHOFRUCTOKINASE"/>
    <property type="match status" value="1"/>
</dbReference>
<keyword evidence="9 15" id="KW-0547">Nucleotide-binding</keyword>